<dbReference type="Pfam" id="PF23960">
    <property type="entry name" value="DUF7289"/>
    <property type="match status" value="1"/>
</dbReference>
<dbReference type="GeneID" id="40264539"/>
<protein>
    <recommendedName>
        <fullName evidence="5">Flagellin</fullName>
    </recommendedName>
</protein>
<name>A0A4P8WIJ7_9EURY</name>
<evidence type="ECO:0000313" key="4">
    <source>
        <dbReference type="Proteomes" id="UP000302218"/>
    </source>
</evidence>
<evidence type="ECO:0000313" key="3">
    <source>
        <dbReference type="EMBL" id="QCS41681.1"/>
    </source>
</evidence>
<organism evidence="3 4">
    <name type="scientific">Natrinema versiforme</name>
    <dbReference type="NCBI Taxonomy" id="88724"/>
    <lineage>
        <taxon>Archaea</taxon>
        <taxon>Methanobacteriati</taxon>
        <taxon>Methanobacteriota</taxon>
        <taxon>Stenosarchaea group</taxon>
        <taxon>Halobacteria</taxon>
        <taxon>Halobacteriales</taxon>
        <taxon>Natrialbaceae</taxon>
        <taxon>Natrinema</taxon>
    </lineage>
</organism>
<reference evidence="4" key="1">
    <citation type="submission" date="2019-05" db="EMBL/GenBank/DDBJ databases">
        <title>Genome sequence and methylation pattern of the halophilic Archaeon Natrinema versiforme BOL5-4.</title>
        <authorList>
            <person name="DasSarma P."/>
            <person name="Anton B.P."/>
            <person name="DasSarma S.L."/>
            <person name="Martinez F.L."/>
            <person name="Guzman D."/>
            <person name="Roberts R.J."/>
            <person name="DasSarma S."/>
        </authorList>
    </citation>
    <scope>NUCLEOTIDE SEQUENCE [LARGE SCALE GENOMIC DNA]</scope>
    <source>
        <strain evidence="4">BOL5-4</strain>
    </source>
</reference>
<evidence type="ECO:0008006" key="5">
    <source>
        <dbReference type="Google" id="ProtNLM"/>
    </source>
</evidence>
<dbReference type="KEGG" id="nvr:FEJ81_04665"/>
<keyword evidence="2" id="KW-0472">Membrane</keyword>
<dbReference type="RefSeq" id="WP_138244183.1">
    <property type="nucleotide sequence ID" value="NZ_CP040330.1"/>
</dbReference>
<evidence type="ECO:0000256" key="2">
    <source>
        <dbReference type="SAM" id="Phobius"/>
    </source>
</evidence>
<dbReference type="OrthoDB" id="148042at2157"/>
<dbReference type="EMBL" id="CP040330">
    <property type="protein sequence ID" value="QCS41681.1"/>
    <property type="molecule type" value="Genomic_DNA"/>
</dbReference>
<keyword evidence="2" id="KW-1133">Transmembrane helix</keyword>
<keyword evidence="2" id="KW-0812">Transmembrane</keyword>
<feature type="region of interest" description="Disordered" evidence="1">
    <location>
        <begin position="902"/>
        <end position="927"/>
    </location>
</feature>
<gene>
    <name evidence="3" type="ORF">FEJ81_04665</name>
</gene>
<evidence type="ECO:0000256" key="1">
    <source>
        <dbReference type="SAM" id="MobiDB-lite"/>
    </source>
</evidence>
<accession>A0A4P8WIJ7</accession>
<feature type="transmembrane region" description="Helical" evidence="2">
    <location>
        <begin position="24"/>
        <end position="49"/>
    </location>
</feature>
<feature type="compositionally biased region" description="Polar residues" evidence="1">
    <location>
        <begin position="913"/>
        <end position="927"/>
    </location>
</feature>
<feature type="region of interest" description="Disordered" evidence="1">
    <location>
        <begin position="540"/>
        <end position="572"/>
    </location>
</feature>
<dbReference type="InterPro" id="IPR055713">
    <property type="entry name" value="DUF7289"/>
</dbReference>
<dbReference type="Proteomes" id="UP000302218">
    <property type="component" value="Chromosome"/>
</dbReference>
<proteinExistence type="predicted"/>
<sequence>MTGERECLHKGEDEERGASPQVGLVLLFGIVAISAVLLITVGMGLIGSIESESQVEQTRTSMDVMDHGFSTVINTKQQQEVPVEDAQFEPDGTVYVAWVNNRSTAFDNNPNATIDPLGRVESKIDGQTIAYQGGGIWEQTADGTTVYSAPDIHYDQSLTMNVVQVDASDINGDNGIAEINDSKSDDLAAEIENSSKQSNGTDLALEIKSEYHEGWKQHFESALKGDVDIDHDPDEKRVRVYIEDARSDATFQVTDVEADRVVPRNGELEVNASVLNVGDAYGTGNLTLAVNPETKTEIELEPGETTTESLTLPVNAISEQEDNLSQYKPYTYNVSTSDDYAQGRFFLSYPNTSYYKLNNSDIDINQDPQNQTISLEAGFLNIGETDEPRNVSIDLQGDQQVRNDQGDLVDISWESVSSVEQQPWNDSTIATTINRSALPDGEYELTVAIDNPTGICANNNQTCEVTRNFTIDGGGIGDPGEVIVSEPANVSTSIIGTEISAEGDFNRITSPFTDNADAGLLVNDGSKADGSVVRQESGNFGFSLVPSEPESTNDEPKTSSSGGWVAADGTTPEADGEVVRNCYGRHCERNFEGEWNWDVNKLVWSEDGGYVLDWHQDGDWSWDGDGSAEVAEFDQYKQWAPVTASAMVNGSEVQLTPAGENNTLPVDEIDEQSMADHNLNTFGTQDQVWNYEQENVTGTVSISSTYWSCNEWDYAGVDKSDATGTDSNYYNRECTDFGTPITTAEGGGYEAESETGFVMTRDADHNNLPEIEEGYPRQRNVTEVFKAGTDGVTLDEENNLTLGPRDFAFMMEVTMDQDGLQDTYGHNYNGEYDLYTDNQSELFRAAWDIAENYRDEALYTNDPNYNDVIGFVQVDGGGTYVDLEDDPFDDVHVNGELRETNIRGGGTIETDPESGTVSVNAGSITIR</sequence>
<dbReference type="AlphaFoldDB" id="A0A4P8WIJ7"/>